<evidence type="ECO:0000256" key="5">
    <source>
        <dbReference type="ARBA" id="ARBA00022692"/>
    </source>
</evidence>
<dbReference type="Pfam" id="PF01514">
    <property type="entry name" value="YscJ_FliF"/>
    <property type="match status" value="1"/>
</dbReference>
<evidence type="ECO:0000256" key="1">
    <source>
        <dbReference type="ARBA" id="ARBA00004117"/>
    </source>
</evidence>
<reference evidence="13" key="1">
    <citation type="submission" date="2018-06" db="EMBL/GenBank/DDBJ databases">
        <authorList>
            <person name="Zhirakovskaya E."/>
        </authorList>
    </citation>
    <scope>NUCLEOTIDE SEQUENCE</scope>
</reference>
<feature type="transmembrane region" description="Helical" evidence="10">
    <location>
        <begin position="446"/>
        <end position="468"/>
    </location>
</feature>
<dbReference type="PIRSF" id="PIRSF004862">
    <property type="entry name" value="FliF"/>
    <property type="match status" value="1"/>
</dbReference>
<evidence type="ECO:0000256" key="10">
    <source>
        <dbReference type="SAM" id="Phobius"/>
    </source>
</evidence>
<feature type="transmembrane region" description="Helical" evidence="10">
    <location>
        <begin position="21"/>
        <end position="44"/>
    </location>
</feature>
<feature type="domain" description="Flagellar M-ring C-terminal" evidence="12">
    <location>
        <begin position="254"/>
        <end position="427"/>
    </location>
</feature>
<dbReference type="EMBL" id="UOFY01000052">
    <property type="protein sequence ID" value="VAX10607.1"/>
    <property type="molecule type" value="Genomic_DNA"/>
</dbReference>
<organism evidence="13">
    <name type="scientific">hydrothermal vent metagenome</name>
    <dbReference type="NCBI Taxonomy" id="652676"/>
    <lineage>
        <taxon>unclassified sequences</taxon>
        <taxon>metagenomes</taxon>
        <taxon>ecological metagenomes</taxon>
    </lineage>
</organism>
<dbReference type="InterPro" id="IPR045851">
    <property type="entry name" value="AMP-bd_C_sf"/>
</dbReference>
<evidence type="ECO:0000256" key="7">
    <source>
        <dbReference type="ARBA" id="ARBA00023136"/>
    </source>
</evidence>
<evidence type="ECO:0000256" key="3">
    <source>
        <dbReference type="ARBA" id="ARBA00007971"/>
    </source>
</evidence>
<dbReference type="InterPro" id="IPR000067">
    <property type="entry name" value="FlgMring_FliF"/>
</dbReference>
<accession>A0A3B1C123</accession>
<dbReference type="Pfam" id="PF08345">
    <property type="entry name" value="YscJ_FliF_C"/>
    <property type="match status" value="1"/>
</dbReference>
<keyword evidence="5 10" id="KW-0812">Transmembrane</keyword>
<sequence>MDLVKSEQFSGPFMGMLGLPVVRQVGLLVGLAASIAIGVAVVLWSQTPSFNILYSNVTGQDAQAMAEVLKRNNIEFRLDPDTGAVMVESGKRSEAMLKLAAENLPQSSGEGFEIMNQEQGFGSSAFMQNIRYQRAREGELARTIKSIAAIENARVHLALPKESAFVRNRKKPSASVMIKLSPGRRLEKEQIAAITHLVASSVTNLETSEVTLVDNRGRLLSSNDSKSDLAMTANEFEYTRKLEQNYIYRIEHLLAPLVGMNGVRAQVNADLDFTRTESTQEQFNPDLPALRSEQQVEEESKGVQSEVGIPGALTNEPPGKAVAPEEVAGQGTAEARVVEGPSKKKKRSLRNYELDKTISHTRHSSGGVRRLSVAVVLDIKMDKDEEGNPIEIPYTDEELNRFTSLVKEAVGFNQLRGDSVKVINAAFLPSEAMAEIPDIPIWEQSWFWSVLKQAAGAAMVMFLVFGILRPIMRNLAVVPKQVVVNEDGEEIPEDQLTLSNESGGRLPRPSTYEDNLNMAKSMASQEPKLVAQVVKGWLED</sequence>
<dbReference type="NCBIfam" id="TIGR00206">
    <property type="entry name" value="fliF"/>
    <property type="match status" value="1"/>
</dbReference>
<feature type="domain" description="Flagellar M-ring N-terminal" evidence="11">
    <location>
        <begin position="46"/>
        <end position="221"/>
    </location>
</feature>
<dbReference type="PANTHER" id="PTHR30046:SF0">
    <property type="entry name" value="FLAGELLAR M-RING PROTEIN"/>
    <property type="match status" value="1"/>
</dbReference>
<dbReference type="GO" id="GO:0009431">
    <property type="term" value="C:bacterial-type flagellum basal body, MS ring"/>
    <property type="evidence" value="ECO:0007669"/>
    <property type="project" value="InterPro"/>
</dbReference>
<dbReference type="PRINTS" id="PR01009">
    <property type="entry name" value="FLGMRINGFLIF"/>
</dbReference>
<evidence type="ECO:0000256" key="8">
    <source>
        <dbReference type="ARBA" id="ARBA00023143"/>
    </source>
</evidence>
<dbReference type="InterPro" id="IPR006182">
    <property type="entry name" value="FliF_N_dom"/>
</dbReference>
<comment type="similarity">
    <text evidence="3">Belongs to the FliF family.</text>
</comment>
<dbReference type="AlphaFoldDB" id="A0A3B1C123"/>
<dbReference type="InterPro" id="IPR043427">
    <property type="entry name" value="YscJ/FliF"/>
</dbReference>
<evidence type="ECO:0000259" key="12">
    <source>
        <dbReference type="Pfam" id="PF08345"/>
    </source>
</evidence>
<comment type="subcellular location">
    <subcellularLocation>
        <location evidence="1">Bacterial flagellum basal body</location>
    </subcellularLocation>
    <subcellularLocation>
        <location evidence="2">Cell membrane</location>
        <topology evidence="2">Multi-pass membrane protein</topology>
    </subcellularLocation>
</comment>
<evidence type="ECO:0000259" key="11">
    <source>
        <dbReference type="Pfam" id="PF01514"/>
    </source>
</evidence>
<feature type="region of interest" description="Disordered" evidence="9">
    <location>
        <begin position="278"/>
        <end position="344"/>
    </location>
</feature>
<keyword evidence="8" id="KW-0975">Bacterial flagellum</keyword>
<protein>
    <submittedName>
        <fullName evidence="13">Flagellar M-ring protein FliF</fullName>
    </submittedName>
</protein>
<gene>
    <name evidence="13" type="ORF">MNBD_GAMMA25-323</name>
</gene>
<dbReference type="Gene3D" id="3.30.300.30">
    <property type="match status" value="1"/>
</dbReference>
<keyword evidence="13" id="KW-0282">Flagellum</keyword>
<keyword evidence="7 10" id="KW-0472">Membrane</keyword>
<evidence type="ECO:0000313" key="13">
    <source>
        <dbReference type="EMBL" id="VAX10607.1"/>
    </source>
</evidence>
<dbReference type="GO" id="GO:0071973">
    <property type="term" value="P:bacterial-type flagellum-dependent cell motility"/>
    <property type="evidence" value="ECO:0007669"/>
    <property type="project" value="InterPro"/>
</dbReference>
<keyword evidence="4" id="KW-1003">Cell membrane</keyword>
<dbReference type="InterPro" id="IPR013556">
    <property type="entry name" value="Flag_M-ring_C"/>
</dbReference>
<keyword evidence="13" id="KW-0969">Cilium</keyword>
<dbReference type="PANTHER" id="PTHR30046">
    <property type="entry name" value="FLAGELLAR M-RING PROTEIN"/>
    <property type="match status" value="1"/>
</dbReference>
<proteinExistence type="inferred from homology"/>
<evidence type="ECO:0000256" key="6">
    <source>
        <dbReference type="ARBA" id="ARBA00022989"/>
    </source>
</evidence>
<evidence type="ECO:0000256" key="2">
    <source>
        <dbReference type="ARBA" id="ARBA00004651"/>
    </source>
</evidence>
<keyword evidence="6 10" id="KW-1133">Transmembrane helix</keyword>
<keyword evidence="13" id="KW-0966">Cell projection</keyword>
<name>A0A3B1C123_9ZZZZ</name>
<dbReference type="GO" id="GO:0003774">
    <property type="term" value="F:cytoskeletal motor activity"/>
    <property type="evidence" value="ECO:0007669"/>
    <property type="project" value="InterPro"/>
</dbReference>
<evidence type="ECO:0000256" key="4">
    <source>
        <dbReference type="ARBA" id="ARBA00022475"/>
    </source>
</evidence>
<dbReference type="GO" id="GO:0005886">
    <property type="term" value="C:plasma membrane"/>
    <property type="evidence" value="ECO:0007669"/>
    <property type="project" value="UniProtKB-SubCell"/>
</dbReference>
<evidence type="ECO:0000256" key="9">
    <source>
        <dbReference type="SAM" id="MobiDB-lite"/>
    </source>
</evidence>